<name>A0A857DG22_9FIRM</name>
<accession>A0A857DG22</accession>
<protein>
    <submittedName>
        <fullName evidence="1">Uncharacterized protein</fullName>
    </submittedName>
</protein>
<organism evidence="1 2">
    <name type="scientific">Dehalobacter restrictus</name>
    <dbReference type="NCBI Taxonomy" id="55583"/>
    <lineage>
        <taxon>Bacteria</taxon>
        <taxon>Bacillati</taxon>
        <taxon>Bacillota</taxon>
        <taxon>Clostridia</taxon>
        <taxon>Eubacteriales</taxon>
        <taxon>Desulfitobacteriaceae</taxon>
        <taxon>Dehalobacter</taxon>
    </lineage>
</organism>
<sequence length="188" mass="20599">MKFSFNKIAIVLTIVAIMLIGSIAVYASSNIQSPKIASITKVEPNKVLRGTWNLTVTEIAFYPGSTVPDQKGASITIKMDNVDGPGKSFLPTGFITALVGESGKVYELDTNHPFDKLYTSSQDAMKMEAKEKGMNYEPGVFKIKAHLMVDRSEKNISKVIYQNEKGEKIEIPIQGITPVDVQPNSDAK</sequence>
<proteinExistence type="predicted"/>
<dbReference type="AlphaFoldDB" id="A0A857DG22"/>
<dbReference type="RefSeq" id="WP_019226931.1">
    <property type="nucleotide sequence ID" value="NZ_CP046996.1"/>
</dbReference>
<evidence type="ECO:0000313" key="1">
    <source>
        <dbReference type="EMBL" id="QHA00234.1"/>
    </source>
</evidence>
<dbReference type="EMBL" id="CP046996">
    <property type="protein sequence ID" value="QHA00234.1"/>
    <property type="molecule type" value="Genomic_DNA"/>
</dbReference>
<reference evidence="1 2" key="1">
    <citation type="submission" date="2019-12" db="EMBL/GenBank/DDBJ databases">
        <title>Sequence classification of anaerobic respiratory reductive dehalogenases: First we see many, then we see few.</title>
        <authorList>
            <person name="Molenda O."/>
            <person name="Puentes Jacome L.A."/>
            <person name="Cao X."/>
            <person name="Nesbo C.L."/>
            <person name="Tang S."/>
            <person name="Morson N."/>
            <person name="Patron J."/>
            <person name="Lomheim L."/>
            <person name="Wishart D.S."/>
            <person name="Edwards E.A."/>
        </authorList>
    </citation>
    <scope>NUCLEOTIDE SEQUENCE [LARGE SCALE GENOMIC DNA]</scope>
    <source>
        <strain evidence="1 2">12DCA</strain>
    </source>
</reference>
<gene>
    <name evidence="1" type="ORF">GQ588_05995</name>
</gene>
<evidence type="ECO:0000313" key="2">
    <source>
        <dbReference type="Proteomes" id="UP000430508"/>
    </source>
</evidence>
<dbReference type="Proteomes" id="UP000430508">
    <property type="component" value="Chromosome"/>
</dbReference>